<evidence type="ECO:0008006" key="4">
    <source>
        <dbReference type="Google" id="ProtNLM"/>
    </source>
</evidence>
<name>A0AAV2L4G1_KNICA</name>
<sequence length="127" mass="13100">MGWSGCGRAAGLVVRFWVEVALGARFCGGGAMGEARVVRLEGWGGVEWSCVRGEGAFGAEYPPFVAFREAVGRDPPVGGVVRCWGEGSWLGCVEGSRWSGGCGSWVGGFGGLGNVVRLACCLGVVVL</sequence>
<dbReference type="Proteomes" id="UP001497482">
    <property type="component" value="Chromosome 21"/>
</dbReference>
<organism evidence="2 3">
    <name type="scientific">Knipowitschia caucasica</name>
    <name type="common">Caucasian dwarf goby</name>
    <name type="synonym">Pomatoschistus caucasicus</name>
    <dbReference type="NCBI Taxonomy" id="637954"/>
    <lineage>
        <taxon>Eukaryota</taxon>
        <taxon>Metazoa</taxon>
        <taxon>Chordata</taxon>
        <taxon>Craniata</taxon>
        <taxon>Vertebrata</taxon>
        <taxon>Euteleostomi</taxon>
        <taxon>Actinopterygii</taxon>
        <taxon>Neopterygii</taxon>
        <taxon>Teleostei</taxon>
        <taxon>Neoteleostei</taxon>
        <taxon>Acanthomorphata</taxon>
        <taxon>Gobiaria</taxon>
        <taxon>Gobiiformes</taxon>
        <taxon>Gobioidei</taxon>
        <taxon>Gobiidae</taxon>
        <taxon>Gobiinae</taxon>
        <taxon>Knipowitschia</taxon>
    </lineage>
</organism>
<reference evidence="2 3" key="1">
    <citation type="submission" date="2024-04" db="EMBL/GenBank/DDBJ databases">
        <authorList>
            <person name="Waldvogel A.-M."/>
            <person name="Schoenle A."/>
        </authorList>
    </citation>
    <scope>NUCLEOTIDE SEQUENCE [LARGE SCALE GENOMIC DNA]</scope>
</reference>
<feature type="chain" id="PRO_5043741037" description="Secreted protein" evidence="1">
    <location>
        <begin position="24"/>
        <end position="127"/>
    </location>
</feature>
<keyword evidence="3" id="KW-1185">Reference proteome</keyword>
<evidence type="ECO:0000256" key="1">
    <source>
        <dbReference type="SAM" id="SignalP"/>
    </source>
</evidence>
<evidence type="ECO:0000313" key="2">
    <source>
        <dbReference type="EMBL" id="CAL1596316.1"/>
    </source>
</evidence>
<keyword evidence="1" id="KW-0732">Signal</keyword>
<protein>
    <recommendedName>
        <fullName evidence="4">Secreted protein</fullName>
    </recommendedName>
</protein>
<evidence type="ECO:0000313" key="3">
    <source>
        <dbReference type="Proteomes" id="UP001497482"/>
    </source>
</evidence>
<accession>A0AAV2L4G1</accession>
<dbReference type="AlphaFoldDB" id="A0AAV2L4G1"/>
<proteinExistence type="predicted"/>
<gene>
    <name evidence="2" type="ORF">KC01_LOCUS25016</name>
</gene>
<feature type="signal peptide" evidence="1">
    <location>
        <begin position="1"/>
        <end position="23"/>
    </location>
</feature>
<dbReference type="EMBL" id="OZ035843">
    <property type="protein sequence ID" value="CAL1596316.1"/>
    <property type="molecule type" value="Genomic_DNA"/>
</dbReference>